<dbReference type="Pfam" id="PF00125">
    <property type="entry name" value="Histone"/>
    <property type="match status" value="1"/>
</dbReference>
<keyword evidence="8" id="KW-0007">Acetylation</keyword>
<dbReference type="InterPro" id="IPR009072">
    <property type="entry name" value="Histone-fold"/>
</dbReference>
<name>A0A8C4RBC3_EPTBU</name>
<feature type="domain" description="Core Histone H2A/H2B/H3" evidence="13">
    <location>
        <begin position="2"/>
        <end position="73"/>
    </location>
</feature>
<evidence type="ECO:0000259" key="14">
    <source>
        <dbReference type="Pfam" id="PF16211"/>
    </source>
</evidence>
<evidence type="ECO:0000256" key="2">
    <source>
        <dbReference type="ARBA" id="ARBA00004123"/>
    </source>
</evidence>
<evidence type="ECO:0000256" key="5">
    <source>
        <dbReference type="ARBA" id="ARBA00022454"/>
    </source>
</evidence>
<evidence type="ECO:0000256" key="7">
    <source>
        <dbReference type="ARBA" id="ARBA00022843"/>
    </source>
</evidence>
<dbReference type="SUPFAM" id="SSF47113">
    <property type="entry name" value="Histone-fold"/>
    <property type="match status" value="1"/>
</dbReference>
<proteinExistence type="inferred from homology"/>
<accession>A0A8C4RBC3</accession>
<evidence type="ECO:0000256" key="10">
    <source>
        <dbReference type="ARBA" id="ARBA00023242"/>
    </source>
</evidence>
<evidence type="ECO:0000256" key="8">
    <source>
        <dbReference type="ARBA" id="ARBA00022990"/>
    </source>
</evidence>
<comment type="subunit">
    <text evidence="12">The nucleosome is a histone octamer containing two molecules each of H2A, H2B, H3 and H4 assembled in one H3-H4 heterotetramer and two H2A-H2B heterodimers. The octamer wraps approximately 147 bp of DNA.</text>
</comment>
<dbReference type="Gene3D" id="1.10.20.10">
    <property type="entry name" value="Histone, subunit A"/>
    <property type="match status" value="1"/>
</dbReference>
<reference evidence="15" key="1">
    <citation type="submission" date="2025-08" db="UniProtKB">
        <authorList>
            <consortium name="Ensembl"/>
        </authorList>
    </citation>
    <scope>IDENTIFICATION</scope>
</reference>
<evidence type="ECO:0000256" key="1">
    <source>
        <dbReference type="ARBA" id="ARBA00002001"/>
    </source>
</evidence>
<comment type="subcellular location">
    <subcellularLocation>
        <location evidence="3">Chromosome</location>
    </subcellularLocation>
    <subcellularLocation>
        <location evidence="2 12">Nucleus</location>
    </subcellularLocation>
</comment>
<dbReference type="Pfam" id="PF16211">
    <property type="entry name" value="Histone_H2A_C"/>
    <property type="match status" value="1"/>
</dbReference>
<evidence type="ECO:0000256" key="12">
    <source>
        <dbReference type="RuleBase" id="RU003767"/>
    </source>
</evidence>
<comment type="function">
    <text evidence="1">Core component of nucleosome. Nucleosomes wrap and compact DNA into chromatin, limiting DNA accessibility to the cellular machineries which require DNA as a template. Histones thereby play a central role in transcription regulation, DNA repair, DNA replication and chromosomal stability. DNA accessibility is regulated via a complex set of post-translational modifications of histones, also called histone code, and nucleosome remodeling.</text>
</comment>
<dbReference type="GeneTree" id="ENSGT00940000153118"/>
<comment type="similarity">
    <text evidence="4 12">Belongs to the histone H2A family.</text>
</comment>
<dbReference type="GO" id="GO:0046982">
    <property type="term" value="F:protein heterodimerization activity"/>
    <property type="evidence" value="ECO:0007669"/>
    <property type="project" value="InterPro"/>
</dbReference>
<keyword evidence="10 12" id="KW-0539">Nucleus</keyword>
<evidence type="ECO:0000313" key="15">
    <source>
        <dbReference type="Ensembl" id="ENSEBUP00000027619.1"/>
    </source>
</evidence>
<evidence type="ECO:0000256" key="3">
    <source>
        <dbReference type="ARBA" id="ARBA00004286"/>
    </source>
</evidence>
<dbReference type="FunFam" id="1.10.20.10:FF:000103">
    <property type="entry name" value="Histone H2A type 1"/>
    <property type="match status" value="1"/>
</dbReference>
<organism evidence="15 16">
    <name type="scientific">Eptatretus burgeri</name>
    <name type="common">Inshore hagfish</name>
    <dbReference type="NCBI Taxonomy" id="7764"/>
    <lineage>
        <taxon>Eukaryota</taxon>
        <taxon>Metazoa</taxon>
        <taxon>Chordata</taxon>
        <taxon>Craniata</taxon>
        <taxon>Vertebrata</taxon>
        <taxon>Cyclostomata</taxon>
        <taxon>Myxini</taxon>
        <taxon>Myxiniformes</taxon>
        <taxon>Myxinidae</taxon>
        <taxon>Eptatretinae</taxon>
        <taxon>Eptatretus</taxon>
    </lineage>
</organism>
<dbReference type="GO" id="GO:0005634">
    <property type="term" value="C:nucleus"/>
    <property type="evidence" value="ECO:0007669"/>
    <property type="project" value="UniProtKB-SubCell"/>
</dbReference>
<protein>
    <recommendedName>
        <fullName evidence="12">Histone H2A</fullName>
    </recommendedName>
</protein>
<dbReference type="PRINTS" id="PR00620">
    <property type="entry name" value="HISTONEH2A"/>
</dbReference>
<dbReference type="SMART" id="SM00414">
    <property type="entry name" value="H2A"/>
    <property type="match status" value="1"/>
</dbReference>
<dbReference type="OMA" id="NFPVARI"/>
<evidence type="ECO:0000256" key="9">
    <source>
        <dbReference type="ARBA" id="ARBA00023125"/>
    </source>
</evidence>
<dbReference type="InterPro" id="IPR032454">
    <property type="entry name" value="Histone_H2A_C"/>
</dbReference>
<keyword evidence="9 12" id="KW-0238">DNA-binding</keyword>
<dbReference type="InterPro" id="IPR032458">
    <property type="entry name" value="Histone_H2A_CS"/>
</dbReference>
<sequence length="150" mass="16253">MSRSSRAGLQFPVARIHQLMCNGNYADRIGAGAPVLLAAVLEYVSAEIFALAGKVARDEKKIRITPRHLQLAISNYAELNKLLDGVTIAQGDLLLPKRSGHGPAATRSSGKKAFIEMLNLYKCNHQTSPLPPQLPPPTSNHPGHIVRWSG</sequence>
<feature type="domain" description="Histone H2A C-terminal" evidence="14">
    <location>
        <begin position="78"/>
        <end position="91"/>
    </location>
</feature>
<dbReference type="CDD" id="cd00074">
    <property type="entry name" value="HFD_H2A"/>
    <property type="match status" value="1"/>
</dbReference>
<reference evidence="15" key="2">
    <citation type="submission" date="2025-09" db="UniProtKB">
        <authorList>
            <consortium name="Ensembl"/>
        </authorList>
    </citation>
    <scope>IDENTIFICATION</scope>
</reference>
<dbReference type="Proteomes" id="UP000694388">
    <property type="component" value="Unplaced"/>
</dbReference>
<evidence type="ECO:0000256" key="6">
    <source>
        <dbReference type="ARBA" id="ARBA00022499"/>
    </source>
</evidence>
<dbReference type="PANTHER" id="PTHR23430">
    <property type="entry name" value="HISTONE H2A"/>
    <property type="match status" value="1"/>
</dbReference>
<keyword evidence="16" id="KW-1185">Reference proteome</keyword>
<dbReference type="GO" id="GO:0030527">
    <property type="term" value="F:structural constituent of chromatin"/>
    <property type="evidence" value="ECO:0007669"/>
    <property type="project" value="InterPro"/>
</dbReference>
<keyword evidence="11 12" id="KW-0544">Nucleosome core</keyword>
<dbReference type="GO" id="GO:0003677">
    <property type="term" value="F:DNA binding"/>
    <property type="evidence" value="ECO:0007669"/>
    <property type="project" value="UniProtKB-KW"/>
</dbReference>
<dbReference type="GO" id="GO:0000786">
    <property type="term" value="C:nucleosome"/>
    <property type="evidence" value="ECO:0007669"/>
    <property type="project" value="UniProtKB-KW"/>
</dbReference>
<evidence type="ECO:0000259" key="13">
    <source>
        <dbReference type="Pfam" id="PF00125"/>
    </source>
</evidence>
<keyword evidence="5 12" id="KW-0158">Chromosome</keyword>
<evidence type="ECO:0000256" key="4">
    <source>
        <dbReference type="ARBA" id="ARBA00010691"/>
    </source>
</evidence>
<keyword evidence="6" id="KW-1017">Isopeptide bond</keyword>
<dbReference type="InterPro" id="IPR007125">
    <property type="entry name" value="H2A/H2B/H3"/>
</dbReference>
<evidence type="ECO:0000256" key="11">
    <source>
        <dbReference type="ARBA" id="ARBA00023269"/>
    </source>
</evidence>
<dbReference type="AlphaFoldDB" id="A0A8C4RBC3"/>
<keyword evidence="7" id="KW-0832">Ubl conjugation</keyword>
<dbReference type="Ensembl" id="ENSEBUT00000028195.1">
    <property type="protein sequence ID" value="ENSEBUP00000027619.1"/>
    <property type="gene ID" value="ENSEBUG00000016909.1"/>
</dbReference>
<dbReference type="InterPro" id="IPR002119">
    <property type="entry name" value="Histone_H2A"/>
</dbReference>
<evidence type="ECO:0000313" key="16">
    <source>
        <dbReference type="Proteomes" id="UP000694388"/>
    </source>
</evidence>
<dbReference type="PROSITE" id="PS00046">
    <property type="entry name" value="HISTONE_H2A"/>
    <property type="match status" value="1"/>
</dbReference>